<dbReference type="InterPro" id="IPR036390">
    <property type="entry name" value="WH_DNA-bd_sf"/>
</dbReference>
<dbReference type="InterPro" id="IPR036388">
    <property type="entry name" value="WH-like_DNA-bd_sf"/>
</dbReference>
<evidence type="ECO:0000313" key="2">
    <source>
        <dbReference type="EMBL" id="SMX43602.1"/>
    </source>
</evidence>
<organism evidence="2 3">
    <name type="scientific">Actibacterium lipolyticum</name>
    <dbReference type="NCBI Taxonomy" id="1524263"/>
    <lineage>
        <taxon>Bacteria</taxon>
        <taxon>Pseudomonadati</taxon>
        <taxon>Pseudomonadota</taxon>
        <taxon>Alphaproteobacteria</taxon>
        <taxon>Rhodobacterales</taxon>
        <taxon>Roseobacteraceae</taxon>
        <taxon>Actibacterium</taxon>
    </lineage>
</organism>
<dbReference type="PANTHER" id="PTHR33221">
    <property type="entry name" value="WINGED HELIX-TURN-HELIX TRANSCRIPTIONAL REGULATOR, RRF2 FAMILY"/>
    <property type="match status" value="1"/>
</dbReference>
<gene>
    <name evidence="2" type="primary">nsrR_1</name>
    <name evidence="2" type="ORF">COL8621_02343</name>
</gene>
<dbReference type="SUPFAM" id="SSF46785">
    <property type="entry name" value="Winged helix' DNA-binding domain"/>
    <property type="match status" value="1"/>
</dbReference>
<dbReference type="PANTHER" id="PTHR33221:SF4">
    <property type="entry name" value="HTH-TYPE TRANSCRIPTIONAL REPRESSOR NSRR"/>
    <property type="match status" value="1"/>
</dbReference>
<dbReference type="OrthoDB" id="9795923at2"/>
<dbReference type="InterPro" id="IPR030489">
    <property type="entry name" value="TR_Rrf2-type_CS"/>
</dbReference>
<dbReference type="NCBIfam" id="TIGR00738">
    <property type="entry name" value="rrf2_super"/>
    <property type="match status" value="1"/>
</dbReference>
<dbReference type="InterPro" id="IPR000944">
    <property type="entry name" value="Tscrpt_reg_Rrf2"/>
</dbReference>
<keyword evidence="3" id="KW-1185">Reference proteome</keyword>
<sequence length="153" mass="16953">MRLTTRTNLAARILMACADNPGRLLKTAEVANLCNCSINHTAHVVQRLQAEGYVSTIRGRAGGFALARHPEEVSIGGVFRVFEGDIPFAECFDEKTNTCPLHTACRLRRYIERALDAFYHELDLVTLHDLVQGNCGLSALLSLKPEMPDDCRP</sequence>
<dbReference type="RefSeq" id="WP_093967505.1">
    <property type="nucleotide sequence ID" value="NZ_FXYE01000002.1"/>
</dbReference>
<dbReference type="AlphaFoldDB" id="A0A238KN36"/>
<dbReference type="Gene3D" id="1.10.10.10">
    <property type="entry name" value="Winged helix-like DNA-binding domain superfamily/Winged helix DNA-binding domain"/>
    <property type="match status" value="1"/>
</dbReference>
<protein>
    <submittedName>
        <fullName evidence="2">HTH-type transcriptional repressor NsrR</fullName>
    </submittedName>
</protein>
<dbReference type="EMBL" id="FXYE01000002">
    <property type="protein sequence ID" value="SMX43602.1"/>
    <property type="molecule type" value="Genomic_DNA"/>
</dbReference>
<reference evidence="3" key="1">
    <citation type="submission" date="2017-05" db="EMBL/GenBank/DDBJ databases">
        <authorList>
            <person name="Rodrigo-Torres L."/>
            <person name="Arahal R. D."/>
            <person name="Lucena T."/>
        </authorList>
    </citation>
    <scope>NUCLEOTIDE SEQUENCE [LARGE SCALE GENOMIC DNA]</scope>
    <source>
        <strain evidence="3">CECT 8621</strain>
    </source>
</reference>
<dbReference type="GO" id="GO:0003677">
    <property type="term" value="F:DNA binding"/>
    <property type="evidence" value="ECO:0007669"/>
    <property type="project" value="UniProtKB-KW"/>
</dbReference>
<name>A0A238KN36_9RHOB</name>
<keyword evidence="1" id="KW-0238">DNA-binding</keyword>
<evidence type="ECO:0000313" key="3">
    <source>
        <dbReference type="Proteomes" id="UP000202922"/>
    </source>
</evidence>
<dbReference type="PROSITE" id="PS51197">
    <property type="entry name" value="HTH_RRF2_2"/>
    <property type="match status" value="1"/>
</dbReference>
<evidence type="ECO:0000256" key="1">
    <source>
        <dbReference type="ARBA" id="ARBA00023125"/>
    </source>
</evidence>
<proteinExistence type="predicted"/>
<accession>A0A238KN36</accession>
<dbReference type="Proteomes" id="UP000202922">
    <property type="component" value="Unassembled WGS sequence"/>
</dbReference>
<dbReference type="GO" id="GO:0005829">
    <property type="term" value="C:cytosol"/>
    <property type="evidence" value="ECO:0007669"/>
    <property type="project" value="TreeGrafter"/>
</dbReference>
<dbReference type="GO" id="GO:0003700">
    <property type="term" value="F:DNA-binding transcription factor activity"/>
    <property type="evidence" value="ECO:0007669"/>
    <property type="project" value="TreeGrafter"/>
</dbReference>
<dbReference type="PROSITE" id="PS01332">
    <property type="entry name" value="HTH_RRF2_1"/>
    <property type="match status" value="1"/>
</dbReference>
<dbReference type="Pfam" id="PF02082">
    <property type="entry name" value="Rrf2"/>
    <property type="match status" value="1"/>
</dbReference>